<organism evidence="7 8">
    <name type="scientific">Fragilariopsis cylindrus CCMP1102</name>
    <dbReference type="NCBI Taxonomy" id="635003"/>
    <lineage>
        <taxon>Eukaryota</taxon>
        <taxon>Sar</taxon>
        <taxon>Stramenopiles</taxon>
        <taxon>Ochrophyta</taxon>
        <taxon>Bacillariophyta</taxon>
        <taxon>Bacillariophyceae</taxon>
        <taxon>Bacillariophycidae</taxon>
        <taxon>Bacillariales</taxon>
        <taxon>Bacillariaceae</taxon>
        <taxon>Fragilariopsis</taxon>
    </lineage>
</organism>
<feature type="transmembrane region" description="Helical" evidence="6">
    <location>
        <begin position="242"/>
        <end position="261"/>
    </location>
</feature>
<dbReference type="InParanoid" id="A0A1E7EYC4"/>
<reference evidence="7 8" key="1">
    <citation type="submission" date="2016-09" db="EMBL/GenBank/DDBJ databases">
        <title>Extensive genetic diversity and differential bi-allelic expression allows diatom success in the polar Southern Ocean.</title>
        <authorList>
            <consortium name="DOE Joint Genome Institute"/>
            <person name="Mock T."/>
            <person name="Otillar R.P."/>
            <person name="Strauss J."/>
            <person name="Dupont C."/>
            <person name="Frickenhaus S."/>
            <person name="Maumus F."/>
            <person name="Mcmullan M."/>
            <person name="Sanges R."/>
            <person name="Schmutz J."/>
            <person name="Toseland A."/>
            <person name="Valas R."/>
            <person name="Veluchamy A."/>
            <person name="Ward B.J."/>
            <person name="Allen A."/>
            <person name="Barry K."/>
            <person name="Falciatore A."/>
            <person name="Ferrante M."/>
            <person name="Fortunato A.E."/>
            <person name="Gloeckner G."/>
            <person name="Gruber A."/>
            <person name="Hipkin R."/>
            <person name="Janech M."/>
            <person name="Kroth P."/>
            <person name="Leese F."/>
            <person name="Lindquist E."/>
            <person name="Lyon B.R."/>
            <person name="Martin J."/>
            <person name="Mayer C."/>
            <person name="Parker M."/>
            <person name="Quesneville H."/>
            <person name="Raymond J."/>
            <person name="Uhlig C."/>
            <person name="Valentin K.U."/>
            <person name="Worden A.Z."/>
            <person name="Armbrust E.V."/>
            <person name="Bowler C."/>
            <person name="Green B."/>
            <person name="Moulton V."/>
            <person name="Van Oosterhout C."/>
            <person name="Grigoriev I."/>
        </authorList>
    </citation>
    <scope>NUCLEOTIDE SEQUENCE [LARGE SCALE GENOMIC DNA]</scope>
    <source>
        <strain evidence="7 8">CCMP1102</strain>
    </source>
</reference>
<dbReference type="InterPro" id="IPR011701">
    <property type="entry name" value="MFS"/>
</dbReference>
<dbReference type="PANTHER" id="PTHR23510">
    <property type="entry name" value="INNER MEMBRANE TRANSPORT PROTEIN YAJR"/>
    <property type="match status" value="1"/>
</dbReference>
<keyword evidence="8" id="KW-1185">Reference proteome</keyword>
<gene>
    <name evidence="7" type="ORF">FRACYDRAFT_246797</name>
</gene>
<feature type="transmembrane region" description="Helical" evidence="6">
    <location>
        <begin position="267"/>
        <end position="291"/>
    </location>
</feature>
<feature type="transmembrane region" description="Helical" evidence="6">
    <location>
        <begin position="210"/>
        <end position="230"/>
    </location>
</feature>
<dbReference type="OrthoDB" id="5588846at2759"/>
<feature type="transmembrane region" description="Helical" evidence="6">
    <location>
        <begin position="38"/>
        <end position="61"/>
    </location>
</feature>
<evidence type="ECO:0000313" key="8">
    <source>
        <dbReference type="Proteomes" id="UP000095751"/>
    </source>
</evidence>
<evidence type="ECO:0000256" key="1">
    <source>
        <dbReference type="ARBA" id="ARBA00004141"/>
    </source>
</evidence>
<evidence type="ECO:0000256" key="3">
    <source>
        <dbReference type="ARBA" id="ARBA00022989"/>
    </source>
</evidence>
<keyword evidence="4 6" id="KW-0472">Membrane</keyword>
<dbReference type="SUPFAM" id="SSF103473">
    <property type="entry name" value="MFS general substrate transporter"/>
    <property type="match status" value="1"/>
</dbReference>
<dbReference type="PANTHER" id="PTHR23510:SF64">
    <property type="entry name" value="INNER MEMBRANE TRANSPORT PROTEIN YAJR"/>
    <property type="match status" value="1"/>
</dbReference>
<comment type="subcellular location">
    <subcellularLocation>
        <location evidence="1">Membrane</location>
        <topology evidence="1">Multi-pass membrane protein</topology>
    </subcellularLocation>
</comment>
<dbReference type="EMBL" id="KV784370">
    <property type="protein sequence ID" value="OEU10922.1"/>
    <property type="molecule type" value="Genomic_DNA"/>
</dbReference>
<feature type="transmembrane region" description="Helical" evidence="6">
    <location>
        <begin position="170"/>
        <end position="190"/>
    </location>
</feature>
<feature type="transmembrane region" description="Helical" evidence="6">
    <location>
        <begin position="73"/>
        <end position="93"/>
    </location>
</feature>
<dbReference type="GO" id="GO:0016020">
    <property type="term" value="C:membrane"/>
    <property type="evidence" value="ECO:0007669"/>
    <property type="project" value="UniProtKB-SubCell"/>
</dbReference>
<feature type="transmembrane region" description="Helical" evidence="6">
    <location>
        <begin position="341"/>
        <end position="360"/>
    </location>
</feature>
<keyword evidence="2 6" id="KW-0812">Transmembrane</keyword>
<name>A0A1E7EYC4_9STRA</name>
<evidence type="ECO:0000313" key="7">
    <source>
        <dbReference type="EMBL" id="OEU10922.1"/>
    </source>
</evidence>
<protein>
    <submittedName>
        <fullName evidence="7">MFS general substrate transporter</fullName>
    </submittedName>
</protein>
<evidence type="ECO:0000256" key="2">
    <source>
        <dbReference type="ARBA" id="ARBA00022692"/>
    </source>
</evidence>
<accession>A0A1E7EYC4</accession>
<proteinExistence type="predicted"/>
<feature type="compositionally biased region" description="Basic and acidic residues" evidence="5">
    <location>
        <begin position="383"/>
        <end position="392"/>
    </location>
</feature>
<evidence type="ECO:0000256" key="4">
    <source>
        <dbReference type="ARBA" id="ARBA00023136"/>
    </source>
</evidence>
<dbReference type="Gene3D" id="1.20.1250.20">
    <property type="entry name" value="MFS general substrate transporter like domains"/>
    <property type="match status" value="1"/>
</dbReference>
<dbReference type="AlphaFoldDB" id="A0A1E7EYC4"/>
<evidence type="ECO:0000256" key="6">
    <source>
        <dbReference type="SAM" id="Phobius"/>
    </source>
</evidence>
<keyword evidence="3 6" id="KW-1133">Transmembrane helix</keyword>
<dbReference type="GO" id="GO:0022857">
    <property type="term" value="F:transmembrane transporter activity"/>
    <property type="evidence" value="ECO:0007669"/>
    <property type="project" value="InterPro"/>
</dbReference>
<feature type="region of interest" description="Disordered" evidence="5">
    <location>
        <begin position="367"/>
        <end position="392"/>
    </location>
</feature>
<evidence type="ECO:0000256" key="5">
    <source>
        <dbReference type="SAM" id="MobiDB-lite"/>
    </source>
</evidence>
<dbReference type="KEGG" id="fcy:FRACYDRAFT_246797"/>
<dbReference type="Proteomes" id="UP000095751">
    <property type="component" value="Unassembled WGS sequence"/>
</dbReference>
<dbReference type="InterPro" id="IPR036259">
    <property type="entry name" value="MFS_trans_sf"/>
</dbReference>
<dbReference type="Pfam" id="PF07690">
    <property type="entry name" value="MFS_1"/>
    <property type="match status" value="1"/>
</dbReference>
<dbReference type="InterPro" id="IPR051068">
    <property type="entry name" value="MFS_Domain-Containing_Protein"/>
</dbReference>
<sequence>MVLLGRFLIGFGSARSINRRYIADVFSKADRTAASADFVTYAAFGMAAGPAAAFGLGHVSFDEDSLLWSNVNAPGWIMLFAWIVFLVIFIFYFQEPDRAADVVGTGTPEKMELTVTKTNSNNSLTSNISLNNNETEPLLIQIGGDTNNDGTHSVSTVGEVKKKTKDEIPLYKNVAVMTSLWMYFVLKLTLEMLLSSTGTVTKYYFSWDSKMSGLFMAVVALLMFPVNLVVSRLSQQYEDRELIAAALVVMLISVLGIIDYVPNYSKYQYIIFAIGIFISTNSLEGINMSLLSKTIPKSWAKGTFNSGFLATEAGTLARSVGDALISTVAGMFGMDMLLNGLFTPMAVLCALTLLIVYVFYNQMEEMDDDDDDDTDSVVSNESGRSKESIYSR</sequence>